<dbReference type="Proteomes" id="UP001054889">
    <property type="component" value="Unassembled WGS sequence"/>
</dbReference>
<reference evidence="2" key="1">
    <citation type="journal article" date="2018" name="DNA Res.">
        <title>Multiple hybrid de novo genome assembly of finger millet, an orphan allotetraploid crop.</title>
        <authorList>
            <person name="Hatakeyama M."/>
            <person name="Aluri S."/>
            <person name="Balachadran M.T."/>
            <person name="Sivarajan S.R."/>
            <person name="Patrignani A."/>
            <person name="Gruter S."/>
            <person name="Poveda L."/>
            <person name="Shimizu-Inatsugi R."/>
            <person name="Baeten J."/>
            <person name="Francoijs K.J."/>
            <person name="Nataraja K.N."/>
            <person name="Reddy Y.A.N."/>
            <person name="Phadnis S."/>
            <person name="Ravikumar R.L."/>
            <person name="Schlapbach R."/>
            <person name="Sreeman S.M."/>
            <person name="Shimizu K.K."/>
        </authorList>
    </citation>
    <scope>NUCLEOTIDE SEQUENCE</scope>
</reference>
<gene>
    <name evidence="2" type="primary">gb08225</name>
    <name evidence="2" type="ORF">PR202_gb08225</name>
</gene>
<dbReference type="PANTHER" id="PTHR33443:SF38">
    <property type="entry name" value="EXPRESSED PROTEIN"/>
    <property type="match status" value="1"/>
</dbReference>
<evidence type="ECO:0000313" key="2">
    <source>
        <dbReference type="EMBL" id="GJN20803.1"/>
    </source>
</evidence>
<organism evidence="2 3">
    <name type="scientific">Eleusine coracana subsp. coracana</name>
    <dbReference type="NCBI Taxonomy" id="191504"/>
    <lineage>
        <taxon>Eukaryota</taxon>
        <taxon>Viridiplantae</taxon>
        <taxon>Streptophyta</taxon>
        <taxon>Embryophyta</taxon>
        <taxon>Tracheophyta</taxon>
        <taxon>Spermatophyta</taxon>
        <taxon>Magnoliopsida</taxon>
        <taxon>Liliopsida</taxon>
        <taxon>Poales</taxon>
        <taxon>Poaceae</taxon>
        <taxon>PACMAD clade</taxon>
        <taxon>Chloridoideae</taxon>
        <taxon>Cynodonteae</taxon>
        <taxon>Eleusininae</taxon>
        <taxon>Eleusine</taxon>
    </lineage>
</organism>
<evidence type="ECO:0000313" key="3">
    <source>
        <dbReference type="Proteomes" id="UP001054889"/>
    </source>
</evidence>
<name>A0AAV5EBK3_ELECO</name>
<accession>A0AAV5EBK3</accession>
<proteinExistence type="predicted"/>
<dbReference type="EMBL" id="BQKI01000075">
    <property type="protein sequence ID" value="GJN20803.1"/>
    <property type="molecule type" value="Genomic_DNA"/>
</dbReference>
<evidence type="ECO:0000256" key="1">
    <source>
        <dbReference type="SAM" id="MobiDB-lite"/>
    </source>
</evidence>
<feature type="region of interest" description="Disordered" evidence="1">
    <location>
        <begin position="1"/>
        <end position="24"/>
    </location>
</feature>
<reference evidence="2" key="2">
    <citation type="submission" date="2021-12" db="EMBL/GenBank/DDBJ databases">
        <title>Resequencing data analysis of finger millet.</title>
        <authorList>
            <person name="Hatakeyama M."/>
            <person name="Aluri S."/>
            <person name="Balachadran M.T."/>
            <person name="Sivarajan S.R."/>
            <person name="Poveda L."/>
            <person name="Shimizu-Inatsugi R."/>
            <person name="Schlapbach R."/>
            <person name="Sreeman S.M."/>
            <person name="Shimizu K.K."/>
        </authorList>
    </citation>
    <scope>NUCLEOTIDE SEQUENCE</scope>
</reference>
<protein>
    <submittedName>
        <fullName evidence="2">Uncharacterized protein</fullName>
    </submittedName>
</protein>
<dbReference type="PANTHER" id="PTHR33443">
    <property type="entry name" value="ZGC:112980"/>
    <property type="match status" value="1"/>
</dbReference>
<comment type="caution">
    <text evidence="2">The sequence shown here is derived from an EMBL/GenBank/DDBJ whole genome shotgun (WGS) entry which is preliminary data.</text>
</comment>
<keyword evidence="3" id="KW-1185">Reference proteome</keyword>
<sequence>MAPVGAVVEISSDEEDFPTGSKLPVEPLGWASDLFDTDGQDDAIRDDFDDLIIMGEWSSPPVLQKTTTPNDLVIMSELSLPAVHQKKAKSVGGRDEESEDNFKDLTDDDECMILDGDPDKAVTVGEEGSAGDSSSDELQIVAEKGPCHCFVCDAPAPCKYWGNGTSVTEHCHATDKEKRWTELRQAFKCKSLSASVPEKHQSVSCSTMMSPRQQNMNFQVAFPQSLPSLASNMDHRSLPNQSPLVYDVSQNQQRNPSVRVSLCLAGTVSTPRAGRGTGNAHIPQNTRSRAIFKRVGTFPPNANRFGSAATPDNSLMNQALTNVSRPVQVAPRMNAFTSTAQDSAPLRSSSAPTAFQAQQGQLAAYGQVDPNGKNVTGPQLSRCTSLTAQRTQCLEEPVIDVCTQSWEDILACVASDLEVPDYNISTTESQHITANSGPVHSSASQGLGLQHEPVAATDNFVSSHVHDLLSHTRGGNVQADCPLQTTESMHHLNCQSSIVSNEAHANNFASGPADDLAIETARQLEISGLESNILFEFDWD</sequence>
<dbReference type="AlphaFoldDB" id="A0AAV5EBK3"/>
<dbReference type="InterPro" id="IPR053234">
    <property type="entry name" value="RPM1_Interactor"/>
</dbReference>